<reference evidence="1 2" key="1">
    <citation type="journal article" date="2018" name="Nat. Ecol. Evol.">
        <title>Pezizomycetes genomes reveal the molecular basis of ectomycorrhizal truffle lifestyle.</title>
        <authorList>
            <person name="Murat C."/>
            <person name="Payen T."/>
            <person name="Noel B."/>
            <person name="Kuo A."/>
            <person name="Morin E."/>
            <person name="Chen J."/>
            <person name="Kohler A."/>
            <person name="Krizsan K."/>
            <person name="Balestrini R."/>
            <person name="Da Silva C."/>
            <person name="Montanini B."/>
            <person name="Hainaut M."/>
            <person name="Levati E."/>
            <person name="Barry K.W."/>
            <person name="Belfiori B."/>
            <person name="Cichocki N."/>
            <person name="Clum A."/>
            <person name="Dockter R.B."/>
            <person name="Fauchery L."/>
            <person name="Guy J."/>
            <person name="Iotti M."/>
            <person name="Le Tacon F."/>
            <person name="Lindquist E.A."/>
            <person name="Lipzen A."/>
            <person name="Malagnac F."/>
            <person name="Mello A."/>
            <person name="Molinier V."/>
            <person name="Miyauchi S."/>
            <person name="Poulain J."/>
            <person name="Riccioni C."/>
            <person name="Rubini A."/>
            <person name="Sitrit Y."/>
            <person name="Splivallo R."/>
            <person name="Traeger S."/>
            <person name="Wang M."/>
            <person name="Zifcakova L."/>
            <person name="Wipf D."/>
            <person name="Zambonelli A."/>
            <person name="Paolocci F."/>
            <person name="Nowrousian M."/>
            <person name="Ottonello S."/>
            <person name="Baldrian P."/>
            <person name="Spatafora J.W."/>
            <person name="Henrissat B."/>
            <person name="Nagy L.G."/>
            <person name="Aury J.M."/>
            <person name="Wincker P."/>
            <person name="Grigoriev I.V."/>
            <person name="Bonfante P."/>
            <person name="Martin F.M."/>
        </authorList>
    </citation>
    <scope>NUCLEOTIDE SEQUENCE [LARGE SCALE GENOMIC DNA]</scope>
    <source>
        <strain evidence="1 2">RN42</strain>
    </source>
</reference>
<dbReference type="Proteomes" id="UP000275078">
    <property type="component" value="Unassembled WGS sequence"/>
</dbReference>
<dbReference type="EMBL" id="ML119945">
    <property type="protein sequence ID" value="RPA71309.1"/>
    <property type="molecule type" value="Genomic_DNA"/>
</dbReference>
<dbReference type="AlphaFoldDB" id="A0A3N4H9F8"/>
<sequence length="352" mass="39759">MPLVGHNTPAERLRAIQARIEVRARLFGNHNPVKSELSLEEFLESGAAVLDRTNPISENQKILFAQMWTETATHFYDKCTGSTILPESKSTKESRARCMDIELPKLYVERFERATRGFDYGYIQRNAYTNLLKDMVYMDKYVAKLEEPLIEKKKELVQLKKIAKRETAAMAELFQAVAKRGAVESIMYELGNPGVPGSPLSLRRGRQITPNEREVFVNSFGKALGTRAGKPLNASDSSKKRLAKAIFITKFNQWNGEVHSVIDCTNSDKVDLVFIALEYEKEEYIKAALHNLMSYGYEFKLGEEIWGMGFNTRGQKGHSVVDGTIPASVRAAWSKDWVATEKPLPPTPPEYA</sequence>
<proteinExistence type="predicted"/>
<gene>
    <name evidence="1" type="ORF">BJ508DRAFT_336162</name>
</gene>
<name>A0A3N4H9F8_ASCIM</name>
<evidence type="ECO:0000313" key="2">
    <source>
        <dbReference type="Proteomes" id="UP000275078"/>
    </source>
</evidence>
<accession>A0A3N4H9F8</accession>
<organism evidence="1 2">
    <name type="scientific">Ascobolus immersus RN42</name>
    <dbReference type="NCBI Taxonomy" id="1160509"/>
    <lineage>
        <taxon>Eukaryota</taxon>
        <taxon>Fungi</taxon>
        <taxon>Dikarya</taxon>
        <taxon>Ascomycota</taxon>
        <taxon>Pezizomycotina</taxon>
        <taxon>Pezizomycetes</taxon>
        <taxon>Pezizales</taxon>
        <taxon>Ascobolaceae</taxon>
        <taxon>Ascobolus</taxon>
    </lineage>
</organism>
<keyword evidence="2" id="KW-1185">Reference proteome</keyword>
<evidence type="ECO:0000313" key="1">
    <source>
        <dbReference type="EMBL" id="RPA71309.1"/>
    </source>
</evidence>
<protein>
    <submittedName>
        <fullName evidence="1">Uncharacterized protein</fullName>
    </submittedName>
</protein>